<gene>
    <name evidence="5" type="ORF">M4486_18460</name>
</gene>
<dbReference type="GO" id="GO:0019145">
    <property type="term" value="F:aminobutyraldehyde dehydrogenase (NAD+) activity"/>
    <property type="evidence" value="ECO:0007669"/>
    <property type="project" value="UniProtKB-EC"/>
</dbReference>
<name>A0ABY4N726_9MICO</name>
<dbReference type="InterPro" id="IPR015590">
    <property type="entry name" value="Aldehyde_DH_dom"/>
</dbReference>
<dbReference type="InterPro" id="IPR016162">
    <property type="entry name" value="Ald_DH_N"/>
</dbReference>
<evidence type="ECO:0000313" key="6">
    <source>
        <dbReference type="Proteomes" id="UP001055868"/>
    </source>
</evidence>
<dbReference type="Gene3D" id="3.40.309.10">
    <property type="entry name" value="Aldehyde Dehydrogenase, Chain A, domain 2"/>
    <property type="match status" value="1"/>
</dbReference>
<dbReference type="InterPro" id="IPR016163">
    <property type="entry name" value="Ald_DH_C"/>
</dbReference>
<dbReference type="PROSITE" id="PS00687">
    <property type="entry name" value="ALDEHYDE_DEHYDR_GLU"/>
    <property type="match status" value="1"/>
</dbReference>
<feature type="active site" evidence="2">
    <location>
        <position position="276"/>
    </location>
</feature>
<feature type="domain" description="Aldehyde dehydrogenase" evidence="4">
    <location>
        <begin position="50"/>
        <end position="500"/>
    </location>
</feature>
<accession>A0ABY4N726</accession>
<evidence type="ECO:0000256" key="3">
    <source>
        <dbReference type="RuleBase" id="RU003345"/>
    </source>
</evidence>
<comment type="similarity">
    <text evidence="3">Belongs to the aldehyde dehydrogenase family.</text>
</comment>
<sequence length="506" mass="53119">MTTSTTTDRAADERVQVRRGAGDPLVAEAEMPPLGHFIDGAFDTTGPVSAPLVDPSDEHQVALLPQAGTAELDRAADAAAAAFAAWGATTPRERAELLLAIADRIDAEAELLGRLEALDTGKPPSVTADDVASAADVFRFSAGAARSLTGLGTADYVADHTSLVLREPVGVVGVIVPWNYPLLMAAWKIAPILAVGDTAVVKPAELTPLSLLKLAELIADIVPAGVLNIVLGRGREVGAAMSSHPGVDLIALTGSVGSGRAVASAAAESLKRVHLELGGKAPVLVFEDADLEATAAGLRSASFWNSGQECGAATRVLVHEDVADRFVEQLVEQVRQIPVGTPDAGEDIEVGPLISQTHQERVLAFIDRAQQDGARVAIGGAALPGPGYFVEPTVLVDVREGTEAAREEVFGPVITVETFADEDEAVRRANDVVYGLAASVWTRDAARSLDVPRRLDFGTVWVNSHLVLASELPWGGFKGSGYGRDLSIHALEDFSRTKHVQINHGR</sequence>
<reference evidence="5" key="1">
    <citation type="submission" date="2022-05" db="EMBL/GenBank/DDBJ databases">
        <title>Genomic analysis of Brachybacterium sp. CBA3104.</title>
        <authorList>
            <person name="Roh S.W."/>
            <person name="Kim Y.B."/>
            <person name="Kim Y."/>
        </authorList>
    </citation>
    <scope>NUCLEOTIDE SEQUENCE</scope>
    <source>
        <strain evidence="5">CBA3104</strain>
    </source>
</reference>
<dbReference type="SUPFAM" id="SSF53720">
    <property type="entry name" value="ALDH-like"/>
    <property type="match status" value="1"/>
</dbReference>
<evidence type="ECO:0000256" key="2">
    <source>
        <dbReference type="PROSITE-ProRule" id="PRU10007"/>
    </source>
</evidence>
<dbReference type="RefSeq" id="WP_249478780.1">
    <property type="nucleotide sequence ID" value="NZ_CP097218.1"/>
</dbReference>
<organism evidence="5 6">
    <name type="scientific">Brachybacterium kimchii</name>
    <dbReference type="NCBI Taxonomy" id="2942909"/>
    <lineage>
        <taxon>Bacteria</taxon>
        <taxon>Bacillati</taxon>
        <taxon>Actinomycetota</taxon>
        <taxon>Actinomycetes</taxon>
        <taxon>Micrococcales</taxon>
        <taxon>Dermabacteraceae</taxon>
        <taxon>Brachybacterium</taxon>
    </lineage>
</organism>
<protein>
    <submittedName>
        <fullName evidence="5">Aminobutyraldehyde dehydrogenase</fullName>
        <ecNumber evidence="5">1.2.1.19</ecNumber>
    </submittedName>
</protein>
<evidence type="ECO:0000313" key="5">
    <source>
        <dbReference type="EMBL" id="UQN29587.1"/>
    </source>
</evidence>
<dbReference type="InterPro" id="IPR016160">
    <property type="entry name" value="Ald_DH_CS_CYS"/>
</dbReference>
<keyword evidence="6" id="KW-1185">Reference proteome</keyword>
<dbReference type="InterPro" id="IPR016161">
    <property type="entry name" value="Ald_DH/histidinol_DH"/>
</dbReference>
<dbReference type="Gene3D" id="3.40.605.10">
    <property type="entry name" value="Aldehyde Dehydrogenase, Chain A, domain 1"/>
    <property type="match status" value="1"/>
</dbReference>
<keyword evidence="1 3" id="KW-0560">Oxidoreductase</keyword>
<dbReference type="NCBIfam" id="NF010000">
    <property type="entry name" value="PRK13473.1"/>
    <property type="match status" value="1"/>
</dbReference>
<evidence type="ECO:0000256" key="1">
    <source>
        <dbReference type="ARBA" id="ARBA00023002"/>
    </source>
</evidence>
<dbReference type="Proteomes" id="UP001055868">
    <property type="component" value="Chromosome"/>
</dbReference>
<dbReference type="PANTHER" id="PTHR11699">
    <property type="entry name" value="ALDEHYDE DEHYDROGENASE-RELATED"/>
    <property type="match status" value="1"/>
</dbReference>
<dbReference type="EC" id="1.2.1.19" evidence="5"/>
<dbReference type="Pfam" id="PF00171">
    <property type="entry name" value="Aldedh"/>
    <property type="match status" value="1"/>
</dbReference>
<dbReference type="PROSITE" id="PS00070">
    <property type="entry name" value="ALDEHYDE_DEHYDR_CYS"/>
    <property type="match status" value="1"/>
</dbReference>
<dbReference type="EMBL" id="CP097218">
    <property type="protein sequence ID" value="UQN29587.1"/>
    <property type="molecule type" value="Genomic_DNA"/>
</dbReference>
<evidence type="ECO:0000259" key="4">
    <source>
        <dbReference type="Pfam" id="PF00171"/>
    </source>
</evidence>
<proteinExistence type="inferred from homology"/>
<dbReference type="InterPro" id="IPR029510">
    <property type="entry name" value="Ald_DH_CS_GLU"/>
</dbReference>